<organism evidence="2">
    <name type="scientific">viral metagenome</name>
    <dbReference type="NCBI Taxonomy" id="1070528"/>
    <lineage>
        <taxon>unclassified sequences</taxon>
        <taxon>metagenomes</taxon>
        <taxon>organismal metagenomes</taxon>
    </lineage>
</organism>
<proteinExistence type="predicted"/>
<dbReference type="AlphaFoldDB" id="A0A6C0E7X5"/>
<name>A0A6C0E7X5_9ZZZZ</name>
<protein>
    <submittedName>
        <fullName evidence="2">Uncharacterized protein</fullName>
    </submittedName>
</protein>
<feature type="region of interest" description="Disordered" evidence="1">
    <location>
        <begin position="95"/>
        <end position="174"/>
    </location>
</feature>
<feature type="compositionally biased region" description="Acidic residues" evidence="1">
    <location>
        <begin position="113"/>
        <end position="160"/>
    </location>
</feature>
<accession>A0A6C0E7X5</accession>
<dbReference type="EMBL" id="MN739758">
    <property type="protein sequence ID" value="QHT25184.1"/>
    <property type="molecule type" value="Genomic_DNA"/>
</dbReference>
<reference evidence="2" key="1">
    <citation type="journal article" date="2020" name="Nature">
        <title>Giant virus diversity and host interactions through global metagenomics.</title>
        <authorList>
            <person name="Schulz F."/>
            <person name="Roux S."/>
            <person name="Paez-Espino D."/>
            <person name="Jungbluth S."/>
            <person name="Walsh D.A."/>
            <person name="Denef V.J."/>
            <person name="McMahon K.D."/>
            <person name="Konstantinidis K.T."/>
            <person name="Eloe-Fadrosh E.A."/>
            <person name="Kyrpides N.C."/>
            <person name="Woyke T."/>
        </authorList>
    </citation>
    <scope>NUCLEOTIDE SEQUENCE</scope>
    <source>
        <strain evidence="2">GVMAG-M-3300023179-150</strain>
    </source>
</reference>
<evidence type="ECO:0000256" key="1">
    <source>
        <dbReference type="SAM" id="MobiDB-lite"/>
    </source>
</evidence>
<evidence type="ECO:0000313" key="2">
    <source>
        <dbReference type="EMBL" id="QHT25184.1"/>
    </source>
</evidence>
<sequence length="429" mass="50914">MSIWNNLYSFRTRTYYEQFPKAEEIVMCKLINKDEHGFIFMLIDYQLQGRLIYKNAHVKRKASIMNKLFTSKDKLYPLQVSSIEFLRVGQKEILPEFKEESEEESGDKSGTEETSEDESEPESEDEKEVENDEEENEEENDEEENEEENDEEENDEEENEEVKKEELMMNPDDLDEKPYIMLSNLGISEELKEKREEEYRNYIQVFGLIHKYCIDSFKKLKSKSRPDLMGSAQFEEFCKEYRTYVEDVMSKTIWKLPRDDVYTYTHEFKNKFKEDTKFDLDPKEKKELAIVIKKQLHNPDYTIDYFFELTTIRFSLKEEESGYHFLINIFKKALDMNRDKINSIDPDMTIKLKNIVEIDKDGKTVSKKTQKALSYSVNGKSQDENALKNLAEDIINSIQKLKGPFESFKKLEISIHNSETHQVKITKCD</sequence>